<comment type="caution">
    <text evidence="1">The sequence shown here is derived from an EMBL/GenBank/DDBJ whole genome shotgun (WGS) entry which is preliminary data.</text>
</comment>
<proteinExistence type="predicted"/>
<dbReference type="EMBL" id="CABEEP010000001">
    <property type="protein sequence ID" value="VTQ65188.1"/>
    <property type="molecule type" value="Genomic_DNA"/>
</dbReference>
<name>A0A7G7IQY7_ENTHR</name>
<dbReference type="AlphaFoldDB" id="A0A7G7IQY7"/>
<protein>
    <submittedName>
        <fullName evidence="1">Extracellular protein</fullName>
    </submittedName>
</protein>
<evidence type="ECO:0000313" key="1">
    <source>
        <dbReference type="EMBL" id="VTQ65188.1"/>
    </source>
</evidence>
<organism evidence="1 2">
    <name type="scientific">Enterococcus hirae</name>
    <dbReference type="NCBI Taxonomy" id="1354"/>
    <lineage>
        <taxon>Bacteria</taxon>
        <taxon>Bacillati</taxon>
        <taxon>Bacillota</taxon>
        <taxon>Bacilli</taxon>
        <taxon>Lactobacillales</taxon>
        <taxon>Enterococcaceae</taxon>
        <taxon>Enterococcus</taxon>
    </lineage>
</organism>
<sequence length="585" mass="64984">MKKQKVNKKLLFLVAYFALFSLFQLAFSTKSVVADSWPDGQSEADIYGGHIHAKITYVKDGNPNYTAIGDTITVTTVLEKKDDTNLEEEYKQSTLVTVFPDKEQGLELLGEPELVYKHGGVTGNGNLMAPSKEVAYDIITAYNFYGHTEFGDSKSYDGRITEILPLASDGISDGPYSDNYSVYRLLEKTGDSMTITYRAKVTEKAVTKDKFVLRASVWDSMKKDIGFTHFLSAEMPSFQSEKLALSFDDTSKNLELDSEQITLTGKWSGPLDDLTAYLTINGMIMNTDELLSCFKSDGTFRVPVDLSQLPSVSEVNNVTLMIQKSNGESAQDSTVLRMTKPASPPTIELANNLANQTLVLYPGDQGFTLSGKWKADSGSWINIYYKLNGVEKKLNDSDSIANTQPGNMVDFSKNFTLADLAAGENQFEVYVKNEKQQQSNIETFKVIKEAGVVRFVNVPDLLTFMSIPVASHTIQTNLTQAANLLVEDTTGKPINWKLNVSQTEEFKDGKQVLPATLFYQNGDTAQVIEKEHPITLPMTEVTTNNNVRNYSILQNSENYFYLNVQPGGYAGEYSSQVEWTIVNAP</sequence>
<gene>
    <name evidence="1" type="ORF">NCTC12204_01668</name>
</gene>
<reference evidence="1 2" key="1">
    <citation type="submission" date="2019-05" db="EMBL/GenBank/DDBJ databases">
        <authorList>
            <consortium name="Pathogen Informatics"/>
        </authorList>
    </citation>
    <scope>NUCLEOTIDE SEQUENCE [LARGE SCALE GENOMIC DNA]</scope>
    <source>
        <strain evidence="1 2">NCTC12204</strain>
    </source>
</reference>
<dbReference type="Proteomes" id="UP000352698">
    <property type="component" value="Unassembled WGS sequence"/>
</dbReference>
<accession>A0A7G7IQY7</accession>
<dbReference type="RefSeq" id="WP_010737762.1">
    <property type="nucleotide sequence ID" value="NZ_BSWT01000056.1"/>
</dbReference>
<evidence type="ECO:0000313" key="2">
    <source>
        <dbReference type="Proteomes" id="UP000352698"/>
    </source>
</evidence>